<dbReference type="Pfam" id="PF05050">
    <property type="entry name" value="Methyltransf_21"/>
    <property type="match status" value="1"/>
</dbReference>
<dbReference type="Proteomes" id="UP001549291">
    <property type="component" value="Unassembled WGS sequence"/>
</dbReference>
<dbReference type="InterPro" id="IPR052514">
    <property type="entry name" value="SAM-dependent_MTase"/>
</dbReference>
<accession>A0ABV2S3N7</accession>
<feature type="domain" description="Methyltransferase FkbM" evidence="1">
    <location>
        <begin position="92"/>
        <end position="235"/>
    </location>
</feature>
<dbReference type="GO" id="GO:0032259">
    <property type="term" value="P:methylation"/>
    <property type="evidence" value="ECO:0007669"/>
    <property type="project" value="UniProtKB-KW"/>
</dbReference>
<dbReference type="PANTHER" id="PTHR34203:SF15">
    <property type="entry name" value="SLL1173 PROTEIN"/>
    <property type="match status" value="1"/>
</dbReference>
<sequence>MINVQLRGLLKRTVRLCGYDIHRFDPVRYEPYDQSSVTEGKIVRCAIDGSEVFFFVVDEQDTIQQEHLHQRFYEPEELEIIKGAFRGGVFLDVGANVGNHSLFAAMYLGASKVISVEPNPIAHGILRANIALNGQHDKVTLLPIGLSDERCLASINIPLHNLGGGMLAPGAADARIQVYTGDELLSGSTVDFIKIDTEGMELNVIRGLANTIRRDRPSLFVEVEDKNVDAFLQLMKTFEYTIKGRYRRYNTNENFLAVA</sequence>
<dbReference type="NCBIfam" id="TIGR01444">
    <property type="entry name" value="fkbM_fam"/>
    <property type="match status" value="1"/>
</dbReference>
<evidence type="ECO:0000313" key="3">
    <source>
        <dbReference type="Proteomes" id="UP001549291"/>
    </source>
</evidence>
<dbReference type="SUPFAM" id="SSF53335">
    <property type="entry name" value="S-adenosyl-L-methionine-dependent methyltransferases"/>
    <property type="match status" value="1"/>
</dbReference>
<dbReference type="EMBL" id="JBEPTQ010000002">
    <property type="protein sequence ID" value="MET4723145.1"/>
    <property type="molecule type" value="Genomic_DNA"/>
</dbReference>
<dbReference type="Gene3D" id="3.40.50.150">
    <property type="entry name" value="Vaccinia Virus protein VP39"/>
    <property type="match status" value="1"/>
</dbReference>
<protein>
    <submittedName>
        <fullName evidence="2">FkbM family methyltransferase</fullName>
    </submittedName>
</protein>
<dbReference type="InterPro" id="IPR006342">
    <property type="entry name" value="FkbM_mtfrase"/>
</dbReference>
<comment type="caution">
    <text evidence="2">The sequence shown here is derived from an EMBL/GenBank/DDBJ whole genome shotgun (WGS) entry which is preliminary data.</text>
</comment>
<dbReference type="RefSeq" id="WP_049802885.1">
    <property type="nucleotide sequence ID" value="NZ_BJNK01000003.1"/>
</dbReference>
<reference evidence="2 3" key="1">
    <citation type="submission" date="2024-06" db="EMBL/GenBank/DDBJ databases">
        <title>Genomic Encyclopedia of Type Strains, Phase V (KMG-V): Genome sequencing to study the core and pangenomes of soil and plant-associated prokaryotes.</title>
        <authorList>
            <person name="Whitman W."/>
        </authorList>
    </citation>
    <scope>NUCLEOTIDE SEQUENCE [LARGE SCALE GENOMIC DNA]</scope>
    <source>
        <strain evidence="2 3">USDA 160</strain>
    </source>
</reference>
<dbReference type="GO" id="GO:0008168">
    <property type="term" value="F:methyltransferase activity"/>
    <property type="evidence" value="ECO:0007669"/>
    <property type="project" value="UniProtKB-KW"/>
</dbReference>
<dbReference type="GeneID" id="64068656"/>
<keyword evidence="2" id="KW-0808">Transferase</keyword>
<dbReference type="InterPro" id="IPR029063">
    <property type="entry name" value="SAM-dependent_MTases_sf"/>
</dbReference>
<keyword evidence="3" id="KW-1185">Reference proteome</keyword>
<organism evidence="2 3">
    <name type="scientific">Bradyrhizobium japonicum</name>
    <dbReference type="NCBI Taxonomy" id="375"/>
    <lineage>
        <taxon>Bacteria</taxon>
        <taxon>Pseudomonadati</taxon>
        <taxon>Pseudomonadota</taxon>
        <taxon>Alphaproteobacteria</taxon>
        <taxon>Hyphomicrobiales</taxon>
        <taxon>Nitrobacteraceae</taxon>
        <taxon>Bradyrhizobium</taxon>
    </lineage>
</organism>
<evidence type="ECO:0000313" key="2">
    <source>
        <dbReference type="EMBL" id="MET4723145.1"/>
    </source>
</evidence>
<evidence type="ECO:0000259" key="1">
    <source>
        <dbReference type="Pfam" id="PF05050"/>
    </source>
</evidence>
<proteinExistence type="predicted"/>
<keyword evidence="2" id="KW-0489">Methyltransferase</keyword>
<name>A0ABV2S3N7_BRAJP</name>
<dbReference type="PANTHER" id="PTHR34203">
    <property type="entry name" value="METHYLTRANSFERASE, FKBM FAMILY PROTEIN"/>
    <property type="match status" value="1"/>
</dbReference>
<gene>
    <name evidence="2" type="ORF">ABIF63_007251</name>
</gene>